<evidence type="ECO:0000256" key="1">
    <source>
        <dbReference type="ARBA" id="ARBA00023015"/>
    </source>
</evidence>
<feature type="domain" description="HTH crp-type" evidence="5">
    <location>
        <begin position="149"/>
        <end position="217"/>
    </location>
</feature>
<dbReference type="PROSITE" id="PS51063">
    <property type="entry name" value="HTH_CRP_2"/>
    <property type="match status" value="1"/>
</dbReference>
<dbReference type="InterPro" id="IPR018490">
    <property type="entry name" value="cNMP-bd_dom_sf"/>
</dbReference>
<evidence type="ECO:0000259" key="4">
    <source>
        <dbReference type="PROSITE" id="PS50042"/>
    </source>
</evidence>
<evidence type="ECO:0000256" key="2">
    <source>
        <dbReference type="ARBA" id="ARBA00023125"/>
    </source>
</evidence>
<evidence type="ECO:0000313" key="6">
    <source>
        <dbReference type="EMBL" id="HIQ80644.1"/>
    </source>
</evidence>
<dbReference type="Proteomes" id="UP000886787">
    <property type="component" value="Unassembled WGS sequence"/>
</dbReference>
<keyword evidence="2" id="KW-0238">DNA-binding</keyword>
<protein>
    <submittedName>
        <fullName evidence="6">Crp/Fnr family transcriptional regulator</fullName>
    </submittedName>
</protein>
<dbReference type="Pfam" id="PF13545">
    <property type="entry name" value="HTH_Crp_2"/>
    <property type="match status" value="1"/>
</dbReference>
<dbReference type="GO" id="GO:0003677">
    <property type="term" value="F:DNA binding"/>
    <property type="evidence" value="ECO:0007669"/>
    <property type="project" value="UniProtKB-KW"/>
</dbReference>
<reference evidence="6" key="1">
    <citation type="submission" date="2020-10" db="EMBL/GenBank/DDBJ databases">
        <authorList>
            <person name="Gilroy R."/>
        </authorList>
    </citation>
    <scope>NUCLEOTIDE SEQUENCE</scope>
    <source>
        <strain evidence="6">ChiSjej1B19-3389</strain>
    </source>
</reference>
<evidence type="ECO:0000259" key="5">
    <source>
        <dbReference type="PROSITE" id="PS51063"/>
    </source>
</evidence>
<keyword evidence="1" id="KW-0805">Transcription regulation</keyword>
<dbReference type="Gene3D" id="2.60.120.10">
    <property type="entry name" value="Jelly Rolls"/>
    <property type="match status" value="1"/>
</dbReference>
<keyword evidence="3" id="KW-0804">Transcription</keyword>
<dbReference type="AlphaFoldDB" id="A0A9D1CUY6"/>
<dbReference type="InterPro" id="IPR014710">
    <property type="entry name" value="RmlC-like_jellyroll"/>
</dbReference>
<dbReference type="GO" id="GO:0006355">
    <property type="term" value="P:regulation of DNA-templated transcription"/>
    <property type="evidence" value="ECO:0007669"/>
    <property type="project" value="InterPro"/>
</dbReference>
<reference evidence="6" key="2">
    <citation type="journal article" date="2021" name="PeerJ">
        <title>Extensive microbial diversity within the chicken gut microbiome revealed by metagenomics and culture.</title>
        <authorList>
            <person name="Gilroy R."/>
            <person name="Ravi A."/>
            <person name="Getino M."/>
            <person name="Pursley I."/>
            <person name="Horton D.L."/>
            <person name="Alikhan N.F."/>
            <person name="Baker D."/>
            <person name="Gharbi K."/>
            <person name="Hall N."/>
            <person name="Watson M."/>
            <person name="Adriaenssens E.M."/>
            <person name="Foster-Nyarko E."/>
            <person name="Jarju S."/>
            <person name="Secka A."/>
            <person name="Antonio M."/>
            <person name="Oren A."/>
            <person name="Chaudhuri R.R."/>
            <person name="La Ragione R."/>
            <person name="Hildebrand F."/>
            <person name="Pallen M.J."/>
        </authorList>
    </citation>
    <scope>NUCLEOTIDE SEQUENCE</scope>
    <source>
        <strain evidence="6">ChiSjej1B19-3389</strain>
    </source>
</reference>
<name>A0A9D1CUY6_9FIRM</name>
<comment type="caution">
    <text evidence="6">The sequence shown here is derived from an EMBL/GenBank/DDBJ whole genome shotgun (WGS) entry which is preliminary data.</text>
</comment>
<organism evidence="6 7">
    <name type="scientific">Candidatus Scatavimonas merdigallinarum</name>
    <dbReference type="NCBI Taxonomy" id="2840914"/>
    <lineage>
        <taxon>Bacteria</taxon>
        <taxon>Bacillati</taxon>
        <taxon>Bacillota</taxon>
        <taxon>Clostridia</taxon>
        <taxon>Eubacteriales</taxon>
        <taxon>Oscillospiraceae</taxon>
        <taxon>Oscillospiraceae incertae sedis</taxon>
        <taxon>Candidatus Scatavimonas</taxon>
    </lineage>
</organism>
<dbReference type="EMBL" id="DVFW01000026">
    <property type="protein sequence ID" value="HIQ80644.1"/>
    <property type="molecule type" value="Genomic_DNA"/>
</dbReference>
<dbReference type="SUPFAM" id="SSF46785">
    <property type="entry name" value="Winged helix' DNA-binding domain"/>
    <property type="match status" value="1"/>
</dbReference>
<dbReference type="InterPro" id="IPR000595">
    <property type="entry name" value="cNMP-bd_dom"/>
</dbReference>
<accession>A0A9D1CUY6</accession>
<dbReference type="SUPFAM" id="SSF51206">
    <property type="entry name" value="cAMP-binding domain-like"/>
    <property type="match status" value="1"/>
</dbReference>
<sequence length="218" mass="24855">MEYRENILFTGITEEEYRQMMECFMPQIATYKSGEQICSYDKKTDAVGIVKNGMVSIERTDISGARAVLETVTENGIFGGIFYRGCAGMEEISVHCCKDCEIMFIAYQNITKRCAKACEHHSRLVGNMLSLIAQRSAILSERVEVLSRRTIRGKLLAYFSISLSGRHTKRFALPFSYAMLADYLCVDRSAMMRELKKLKEEGVICTQHRRIELLQDAL</sequence>
<dbReference type="Pfam" id="PF00027">
    <property type="entry name" value="cNMP_binding"/>
    <property type="match status" value="1"/>
</dbReference>
<dbReference type="PROSITE" id="PS50042">
    <property type="entry name" value="CNMP_BINDING_3"/>
    <property type="match status" value="1"/>
</dbReference>
<evidence type="ECO:0000256" key="3">
    <source>
        <dbReference type="ARBA" id="ARBA00023163"/>
    </source>
</evidence>
<dbReference type="InterPro" id="IPR036390">
    <property type="entry name" value="WH_DNA-bd_sf"/>
</dbReference>
<gene>
    <name evidence="6" type="ORF">IAD32_05085</name>
</gene>
<proteinExistence type="predicted"/>
<dbReference type="CDD" id="cd00038">
    <property type="entry name" value="CAP_ED"/>
    <property type="match status" value="1"/>
</dbReference>
<feature type="domain" description="Cyclic nucleotide-binding" evidence="4">
    <location>
        <begin position="8"/>
        <end position="79"/>
    </location>
</feature>
<dbReference type="InterPro" id="IPR012318">
    <property type="entry name" value="HTH_CRP"/>
</dbReference>
<evidence type="ECO:0000313" key="7">
    <source>
        <dbReference type="Proteomes" id="UP000886787"/>
    </source>
</evidence>